<evidence type="ECO:0000313" key="1">
    <source>
        <dbReference type="EMBL" id="KIQ32090.1"/>
    </source>
</evidence>
<proteinExistence type="predicted"/>
<dbReference type="Proteomes" id="UP000032067">
    <property type="component" value="Unassembled WGS sequence"/>
</dbReference>
<evidence type="ECO:0000313" key="2">
    <source>
        <dbReference type="Proteomes" id="UP000032067"/>
    </source>
</evidence>
<accession>A0A0D0MS91</accession>
<dbReference type="OrthoDB" id="9814037at2"/>
<sequence length="181" mass="20547">MNPSLKCSCTGHASMQPVALAEALLGVQCVDCSGMVMAMDDWRAWKAADPSRVPHAVDDEVIEVFDIAAVRHCPECDRLMQRLRVSAGPDFRIDRCVSCQNLWFDAGEWRAIVSRGLAGRLDELLSDGWQRRLQTEEVREARLAALRRRYGDDCIDELDRIRAWLDTQPHRDELLALLRAD</sequence>
<comment type="caution">
    <text evidence="1">The sequence shown here is derived from an EMBL/GenBank/DDBJ whole genome shotgun (WGS) entry which is preliminary data.</text>
</comment>
<name>A0A0D0MS91_VARPD</name>
<organism evidence="1 2">
    <name type="scientific">Variovorax paradoxus</name>
    <dbReference type="NCBI Taxonomy" id="34073"/>
    <lineage>
        <taxon>Bacteria</taxon>
        <taxon>Pseudomonadati</taxon>
        <taxon>Pseudomonadota</taxon>
        <taxon>Betaproteobacteria</taxon>
        <taxon>Burkholderiales</taxon>
        <taxon>Comamonadaceae</taxon>
        <taxon>Variovorax</taxon>
    </lineage>
</organism>
<dbReference type="EMBL" id="JXQQ01000028">
    <property type="protein sequence ID" value="KIQ32090.1"/>
    <property type="molecule type" value="Genomic_DNA"/>
</dbReference>
<protein>
    <submittedName>
        <fullName evidence="1">Uncharacterized protein</fullName>
    </submittedName>
</protein>
<dbReference type="RefSeq" id="WP_042579303.1">
    <property type="nucleotide sequence ID" value="NZ_JXQQ01000028.1"/>
</dbReference>
<gene>
    <name evidence="1" type="ORF">RT97_13655</name>
</gene>
<reference evidence="1 2" key="1">
    <citation type="submission" date="2014-12" db="EMBL/GenBank/DDBJ databases">
        <title>16Stimator: statistical estimation of ribosomal gene copy numbers from draft genome assemblies.</title>
        <authorList>
            <person name="Perisin M.A."/>
            <person name="Vetter M."/>
            <person name="Gilbert J.A."/>
            <person name="Bergelson J."/>
        </authorList>
    </citation>
    <scope>NUCLEOTIDE SEQUENCE [LARGE SCALE GENOMIC DNA]</scope>
    <source>
        <strain evidence="1 2">MEDvA23</strain>
    </source>
</reference>
<dbReference type="AlphaFoldDB" id="A0A0D0MS91"/>